<feature type="chain" id="PRO_5047177071" evidence="1">
    <location>
        <begin position="21"/>
        <end position="417"/>
    </location>
</feature>
<dbReference type="RefSeq" id="WP_275110602.1">
    <property type="nucleotide sequence ID" value="NZ_JAKJSC010000003.1"/>
</dbReference>
<dbReference type="PROSITE" id="PS51257">
    <property type="entry name" value="PROKAR_LIPOPROTEIN"/>
    <property type="match status" value="1"/>
</dbReference>
<keyword evidence="3" id="KW-1185">Reference proteome</keyword>
<reference evidence="2 3" key="1">
    <citation type="submission" date="2022-01" db="EMBL/GenBank/DDBJ databases">
        <title>Labilibaculum sp. nov, a marine bacterium isolated from Antarctica.</title>
        <authorList>
            <person name="Dai W."/>
        </authorList>
    </citation>
    <scope>NUCLEOTIDE SEQUENCE [LARGE SCALE GENOMIC DNA]</scope>
    <source>
        <strain evidence="2 3">DW002</strain>
    </source>
</reference>
<dbReference type="Pfam" id="PF14135">
    <property type="entry name" value="DUF4302"/>
    <property type="match status" value="1"/>
</dbReference>
<evidence type="ECO:0000313" key="3">
    <source>
        <dbReference type="Proteomes" id="UP001528920"/>
    </source>
</evidence>
<accession>A0ABT5VV41</accession>
<sequence>MKKNIYIVLFGLLLSIGAVSCDNETDMLFEETAAERKTAAIQEFDEALKSSEQGWLFQYFPEETQKYGGFNYVVKFNQHDSVSVWTELVPDAEPEISLYDLISYGGPVLTFNTYNPFMHAFATPSAAEYNAKGGDSEFLLMSNDEAVISVKGTKTGNDMRLIKMTETPEAYFAKAKEVLDFLGGASFGTVVDGTEVTIILAGRQLTFVYNDGKEDVNETIAFVYTDKGIRLYKPVEILNASAQDFTLNKESKQFIADNGELTVDIAFAPIDLTLARWSLDTSVETDRSDAIKIAWDNAHAANNSTWGENLYGEVFMGLCYAAYNDIGMSFYSFTAAGKAYRSHYNLSFGGVVGHEDYLNVIKIDGGFNWKWYGHFETFVNVVANNAPYITEMDDAENPTQVKLTSAANPEVWFILRQ</sequence>
<keyword evidence="1" id="KW-0732">Signal</keyword>
<feature type="signal peptide" evidence="1">
    <location>
        <begin position="1"/>
        <end position="20"/>
    </location>
</feature>
<dbReference type="Proteomes" id="UP001528920">
    <property type="component" value="Unassembled WGS sequence"/>
</dbReference>
<dbReference type="EMBL" id="JAKJSC010000003">
    <property type="protein sequence ID" value="MDE5419272.1"/>
    <property type="molecule type" value="Genomic_DNA"/>
</dbReference>
<evidence type="ECO:0000256" key="1">
    <source>
        <dbReference type="SAM" id="SignalP"/>
    </source>
</evidence>
<name>A0ABT5VV41_9BACT</name>
<comment type="caution">
    <text evidence="2">The sequence shown here is derived from an EMBL/GenBank/DDBJ whole genome shotgun (WGS) entry which is preliminary data.</text>
</comment>
<gene>
    <name evidence="2" type="ORF">L3049_14825</name>
</gene>
<protein>
    <submittedName>
        <fullName evidence="2">DUF4302 domain-containing protein</fullName>
    </submittedName>
</protein>
<evidence type="ECO:0000313" key="2">
    <source>
        <dbReference type="EMBL" id="MDE5419272.1"/>
    </source>
</evidence>
<dbReference type="InterPro" id="IPR025396">
    <property type="entry name" value="DUF4302"/>
</dbReference>
<proteinExistence type="predicted"/>
<organism evidence="2 3">
    <name type="scientific">Paralabilibaculum antarcticum</name>
    <dbReference type="NCBI Taxonomy" id="2912572"/>
    <lineage>
        <taxon>Bacteria</taxon>
        <taxon>Pseudomonadati</taxon>
        <taxon>Bacteroidota</taxon>
        <taxon>Bacteroidia</taxon>
        <taxon>Marinilabiliales</taxon>
        <taxon>Marinifilaceae</taxon>
        <taxon>Paralabilibaculum</taxon>
    </lineage>
</organism>